<dbReference type="Proteomes" id="UP001239111">
    <property type="component" value="Chromosome 3"/>
</dbReference>
<organism evidence="1 2">
    <name type="scientific">Eretmocerus hayati</name>
    <dbReference type="NCBI Taxonomy" id="131215"/>
    <lineage>
        <taxon>Eukaryota</taxon>
        <taxon>Metazoa</taxon>
        <taxon>Ecdysozoa</taxon>
        <taxon>Arthropoda</taxon>
        <taxon>Hexapoda</taxon>
        <taxon>Insecta</taxon>
        <taxon>Pterygota</taxon>
        <taxon>Neoptera</taxon>
        <taxon>Endopterygota</taxon>
        <taxon>Hymenoptera</taxon>
        <taxon>Apocrita</taxon>
        <taxon>Proctotrupomorpha</taxon>
        <taxon>Chalcidoidea</taxon>
        <taxon>Aphelinidae</taxon>
        <taxon>Aphelininae</taxon>
        <taxon>Eretmocerus</taxon>
    </lineage>
</organism>
<gene>
    <name evidence="1" type="ORF">QAD02_004940</name>
</gene>
<comment type="caution">
    <text evidence="1">The sequence shown here is derived from an EMBL/GenBank/DDBJ whole genome shotgun (WGS) entry which is preliminary data.</text>
</comment>
<sequence>MKVIAEDFDKLSILGNKIVQKANEYGASSNYDYKTIEKIKEINANDKIHKNFVRNLPEGLSLMVGIIEIESRSNVLGKIRTMLKYSSVMNPWFRGKHIINIIKNIDIDLEPIFQLALSWDFIDVVVVEWDQMNFNNKTMGSLVTRNKSEVFVYSYDPFNEILSKRIVNAHFEPILEEVKNFGGYPLTVCSPGKPPFKTFTAVLNYREYKRDLQFLELLTEAMNCNIISTCSPISSIGESYNMDANETVLLERWVGSEIELPIKQMSDILDETHDDVDLIYTRYHQSIYIPRFIRGHFYFRRRKIYEKSISFAAIMTFGGLIYTAWIFAIWSRLLGFKQRNWNFLNILTAQMGGSIEHDGPMKLSEMVFQMSIYVSTFLIVTLGADYMYEIFLLHQKLPEIKTLRDLADANIELIMSERQYDLLQRVSKDDILERIFNQTKSRMGLPMSTTIFCSPPYHTVDEKINLCMLNSRFSGYFLKSNNEWQVNKIEDSIFIMMPSLKLIDPHIRFIKNRMQKLITRFSETGLLDSWWKEFFGAHSFDDVSDSLTLKITKDDEIPLESQLWPVLLVGYSVGFVALIGEFIWKRYISKTRFGKLLIDFYHYARMTPNDYQTRKNILLSPHQIQRMTQMHKVLKENNFHLSSHIWTDQNLCRNKHGF</sequence>
<protein>
    <submittedName>
        <fullName evidence="1">Uncharacterized protein</fullName>
    </submittedName>
</protein>
<evidence type="ECO:0000313" key="1">
    <source>
        <dbReference type="EMBL" id="KAJ8673678.1"/>
    </source>
</evidence>
<reference evidence="1" key="1">
    <citation type="submission" date="2023-04" db="EMBL/GenBank/DDBJ databases">
        <title>A chromosome-level genome assembly of the parasitoid wasp Eretmocerus hayati.</title>
        <authorList>
            <person name="Zhong Y."/>
            <person name="Liu S."/>
            <person name="Liu Y."/>
        </authorList>
    </citation>
    <scope>NUCLEOTIDE SEQUENCE</scope>
    <source>
        <strain evidence="1">ZJU_SS_LIU_2023</strain>
    </source>
</reference>
<proteinExistence type="predicted"/>
<evidence type="ECO:0000313" key="2">
    <source>
        <dbReference type="Proteomes" id="UP001239111"/>
    </source>
</evidence>
<name>A0ACC2NS38_9HYME</name>
<accession>A0ACC2NS38</accession>
<keyword evidence="2" id="KW-1185">Reference proteome</keyword>
<dbReference type="EMBL" id="CM056743">
    <property type="protein sequence ID" value="KAJ8673678.1"/>
    <property type="molecule type" value="Genomic_DNA"/>
</dbReference>